<keyword evidence="1" id="KW-0175">Coiled coil</keyword>
<evidence type="ECO:0000256" key="1">
    <source>
        <dbReference type="SAM" id="Coils"/>
    </source>
</evidence>
<proteinExistence type="predicted"/>
<feature type="coiled-coil region" evidence="1">
    <location>
        <begin position="523"/>
        <end position="587"/>
    </location>
</feature>
<keyword evidence="3" id="KW-1185">Reference proteome</keyword>
<dbReference type="GO" id="GO:0035735">
    <property type="term" value="P:intraciliary transport involved in cilium assembly"/>
    <property type="evidence" value="ECO:0007669"/>
    <property type="project" value="TreeGrafter"/>
</dbReference>
<dbReference type="PANTHER" id="PTHR31432:SF0">
    <property type="entry name" value="INTRAFLAGELLAR TRANSPORT PROTEIN 74 HOMOLOG"/>
    <property type="match status" value="1"/>
</dbReference>
<dbReference type="AlphaFoldDB" id="A0A0L7QZZ5"/>
<dbReference type="STRING" id="597456.A0A0L7QZZ5"/>
<evidence type="ECO:0000313" key="3">
    <source>
        <dbReference type="Proteomes" id="UP000053825"/>
    </source>
</evidence>
<feature type="coiled-coil region" evidence="1">
    <location>
        <begin position="332"/>
        <end position="419"/>
    </location>
</feature>
<name>A0A0L7QZZ5_9HYME</name>
<gene>
    <name evidence="2" type="ORF">WH47_02391</name>
</gene>
<dbReference type="OrthoDB" id="444379at2759"/>
<protein>
    <submittedName>
        <fullName evidence="2">Intraflagellar transport protein 74 like protein</fullName>
    </submittedName>
</protein>
<keyword evidence="2" id="KW-0282">Flagellum</keyword>
<dbReference type="GO" id="GO:0030992">
    <property type="term" value="C:intraciliary transport particle B"/>
    <property type="evidence" value="ECO:0007669"/>
    <property type="project" value="InterPro"/>
</dbReference>
<reference evidence="2 3" key="1">
    <citation type="submission" date="2015-07" db="EMBL/GenBank/DDBJ databases">
        <title>The genome of Habropoda laboriosa.</title>
        <authorList>
            <person name="Pan H."/>
            <person name="Kapheim K."/>
        </authorList>
    </citation>
    <scope>NUCLEOTIDE SEQUENCE [LARGE SCALE GENOMIC DNA]</scope>
    <source>
        <strain evidence="2">0110345459</strain>
    </source>
</reference>
<dbReference type="InterPro" id="IPR029602">
    <property type="entry name" value="IFT74"/>
</dbReference>
<keyword evidence="2" id="KW-0966">Cell projection</keyword>
<sequence>MQRPQTSISVSQSKFERFYRGIKNESGEFYVTSGINRPGTPGQNVLARPPSSLIALNQTSTANSRLSTISSSSSGALNIGFTLPGQMNINVMERPITQHGIAGIRPGTGRGLSMTRQIQDKRYYIGLMQLKVRELNQEITVIIKDIEDQNKERATYLHYDKRAKDLATELTALQGQLADYNIVVDKMTSDIGKEIIEQETQELVTKNEQNSLKIENMFEERKKLTQQLNKIEKHLQDEKKRTERLIESMDTSTKEKYDELVKEKTSIQKKANDMQQELDELHKEQLYLEEEIALSPLKQEAVKLHFKIIEAEEKRDKMRKEEEYRISPEQEKEKLLQKIKQDNMDIAAAEAQLAEKKKKIQETEQKLEELETDMEDTQSEKQIKYKELKNREEIIEQFMVSFEQNKEDETKKMHKLEDTVVKFLKNISNMLNTDINFTGNNEMAILNNLPPFNGHEYVNNDKSFDTLAKENLKLQQVLSEMEMLEHKLKAEFTDLNSKMSDKENGLVILGDLNNLKTKLTLKQGQLIAECEELKQQQLKYEQEYKIIQSEYNEIKQRLENDVIYSQINILENTMEELMEEHKKVENFIFKEKERGNYAPIKKDTFNSINNYNSMLKENLKTTY</sequence>
<organism evidence="2 3">
    <name type="scientific">Habropoda laboriosa</name>
    <dbReference type="NCBI Taxonomy" id="597456"/>
    <lineage>
        <taxon>Eukaryota</taxon>
        <taxon>Metazoa</taxon>
        <taxon>Ecdysozoa</taxon>
        <taxon>Arthropoda</taxon>
        <taxon>Hexapoda</taxon>
        <taxon>Insecta</taxon>
        <taxon>Pterygota</taxon>
        <taxon>Neoptera</taxon>
        <taxon>Endopterygota</taxon>
        <taxon>Hymenoptera</taxon>
        <taxon>Apocrita</taxon>
        <taxon>Aculeata</taxon>
        <taxon>Apoidea</taxon>
        <taxon>Anthophila</taxon>
        <taxon>Apidae</taxon>
        <taxon>Habropoda</taxon>
    </lineage>
</organism>
<dbReference type="GO" id="GO:0048487">
    <property type="term" value="F:beta-tubulin binding"/>
    <property type="evidence" value="ECO:0007669"/>
    <property type="project" value="InterPro"/>
</dbReference>
<dbReference type="PANTHER" id="PTHR31432">
    <property type="entry name" value="INTRAFLAGELLAR TRANSPORT PROTEIN 74 HOMOLOG"/>
    <property type="match status" value="1"/>
</dbReference>
<evidence type="ECO:0000313" key="2">
    <source>
        <dbReference type="EMBL" id="KOC64137.1"/>
    </source>
</evidence>
<keyword evidence="2" id="KW-0969">Cilium</keyword>
<dbReference type="EMBL" id="KQ414673">
    <property type="protein sequence ID" value="KOC64137.1"/>
    <property type="molecule type" value="Genomic_DNA"/>
</dbReference>
<accession>A0A0L7QZZ5</accession>
<dbReference type="Proteomes" id="UP000053825">
    <property type="component" value="Unassembled WGS sequence"/>
</dbReference>
<dbReference type="GO" id="GO:0005929">
    <property type="term" value="C:cilium"/>
    <property type="evidence" value="ECO:0007669"/>
    <property type="project" value="TreeGrafter"/>
</dbReference>
<feature type="coiled-coil region" evidence="1">
    <location>
        <begin position="207"/>
        <end position="291"/>
    </location>
</feature>